<feature type="transmembrane region" description="Helical" evidence="1">
    <location>
        <begin position="37"/>
        <end position="58"/>
    </location>
</feature>
<evidence type="ECO:0000256" key="1">
    <source>
        <dbReference type="SAM" id="Phobius"/>
    </source>
</evidence>
<organism evidence="2">
    <name type="scientific">viral metagenome</name>
    <dbReference type="NCBI Taxonomy" id="1070528"/>
    <lineage>
        <taxon>unclassified sequences</taxon>
        <taxon>metagenomes</taxon>
        <taxon>organismal metagenomes</taxon>
    </lineage>
</organism>
<feature type="transmembrane region" description="Helical" evidence="1">
    <location>
        <begin position="12"/>
        <end position="31"/>
    </location>
</feature>
<reference evidence="2" key="1">
    <citation type="journal article" date="2020" name="Nature">
        <title>Giant virus diversity and host interactions through global metagenomics.</title>
        <authorList>
            <person name="Schulz F."/>
            <person name="Roux S."/>
            <person name="Paez-Espino D."/>
            <person name="Jungbluth S."/>
            <person name="Walsh D.A."/>
            <person name="Denef V.J."/>
            <person name="McMahon K.D."/>
            <person name="Konstantinidis K.T."/>
            <person name="Eloe-Fadrosh E.A."/>
            <person name="Kyrpides N.C."/>
            <person name="Woyke T."/>
        </authorList>
    </citation>
    <scope>NUCLEOTIDE SEQUENCE</scope>
    <source>
        <strain evidence="2">GVMAG-M-3300010160-60</strain>
    </source>
</reference>
<keyword evidence="1" id="KW-0812">Transmembrane</keyword>
<feature type="transmembrane region" description="Helical" evidence="1">
    <location>
        <begin position="70"/>
        <end position="89"/>
    </location>
</feature>
<sequence>MSHELLNSYRRNIASFVLSLILTLFVLYSNRNSLGDVFFNFSSLIALSVLGLTTYVFIQEMREKDYIEDVATWSKYFLLVLLFVSGYYASFNNKWLTYSSDAGINVGQGILKIGNQGVGVGRGLVSVGAHGVDVGNGLVSVGAHGVDVGNGLVNVGAHGVNIGKGYY</sequence>
<evidence type="ECO:0000313" key="2">
    <source>
        <dbReference type="EMBL" id="QHS90301.1"/>
    </source>
</evidence>
<keyword evidence="1" id="KW-1133">Transmembrane helix</keyword>
<name>A0A6C0BEU4_9ZZZZ</name>
<dbReference type="AlphaFoldDB" id="A0A6C0BEU4"/>
<protein>
    <submittedName>
        <fullName evidence="2">Uncharacterized protein</fullName>
    </submittedName>
</protein>
<accession>A0A6C0BEU4</accession>
<keyword evidence="1" id="KW-0472">Membrane</keyword>
<dbReference type="EMBL" id="MN739131">
    <property type="protein sequence ID" value="QHS90301.1"/>
    <property type="molecule type" value="Genomic_DNA"/>
</dbReference>
<proteinExistence type="predicted"/>